<dbReference type="InterPro" id="IPR018214">
    <property type="entry name" value="GluRdtase_CS"/>
</dbReference>
<dbReference type="InterPro" id="IPR015896">
    <property type="entry name" value="4pyrrol_synth_GluRdtase_dimer"/>
</dbReference>
<dbReference type="GO" id="GO:0008883">
    <property type="term" value="F:glutamyl-tRNA reductase activity"/>
    <property type="evidence" value="ECO:0007669"/>
    <property type="project" value="UniProtKB-UniRule"/>
</dbReference>
<evidence type="ECO:0000256" key="9">
    <source>
        <dbReference type="HAMAP-Rule" id="MF_00087"/>
    </source>
</evidence>
<evidence type="ECO:0000256" key="6">
    <source>
        <dbReference type="ARBA" id="ARBA00023244"/>
    </source>
</evidence>
<dbReference type="GO" id="GO:0019353">
    <property type="term" value="P:protoporphyrinogen IX biosynthetic process from glutamate"/>
    <property type="evidence" value="ECO:0007669"/>
    <property type="project" value="TreeGrafter"/>
</dbReference>
<feature type="site" description="Important for activity" evidence="9 13">
    <location>
        <position position="126"/>
    </location>
</feature>
<evidence type="ECO:0000256" key="12">
    <source>
        <dbReference type="PIRSR" id="PIRSR000445-3"/>
    </source>
</evidence>
<dbReference type="Gene3D" id="3.40.50.720">
    <property type="entry name" value="NAD(P)-binding Rossmann-like Domain"/>
    <property type="match status" value="1"/>
</dbReference>
<dbReference type="PANTHER" id="PTHR43013">
    <property type="entry name" value="GLUTAMYL-TRNA REDUCTASE"/>
    <property type="match status" value="1"/>
</dbReference>
<feature type="domain" description="Quinate/shikimate 5-dehydrogenase/glutamyl-tRNA reductase" evidence="17">
    <location>
        <begin position="198"/>
        <end position="332"/>
    </location>
</feature>
<dbReference type="Pfam" id="PF05201">
    <property type="entry name" value="GlutR_N"/>
    <property type="match status" value="1"/>
</dbReference>
<sequence length="460" mass="50169">MGRDRREVRRGPTRRGRAGRGAGRGGGRVLVAVAGISHRSAPIEVRERVAFPPCAGRPFLRRLLEEGVASEAVLLSTCNRTEVYLVAEDEGARSGLLDMLAEDRGVERGSLDEDTYWFTDEEAAHHLYRVASSLDSMVVGEAQILGQVREAYRSATEEHCTGPVLNRLFHTSLRVGKKVRTETGVGDSSLSVPNVAVKLAEGVFGRLRGRHALVVGAGEMSELVVKQLKSRGVTDLRIANRTPERARRLAERVGGVAVGFEELPSELSRADVVVSSTGSGEWVIGREMVAGALRDRTDPIFFVDIAVPRDVDPTVQTLEPVFVYDIDDLQAVVERNADGRREAAEAGEAMIGPAVEEFMGWISSLHAVPLIKELRDGAEQIRRHELSRALRRMDLSPGEAEAVERMSHSLVNKLLHGPISEIKALAEAGHPLGSAEVRRRLLALEGLEVELHRSGPKTTP</sequence>
<feature type="domain" description="Glutamyl-tRNA reductase N-terminal" evidence="18">
    <location>
        <begin position="35"/>
        <end position="183"/>
    </location>
</feature>
<dbReference type="PIRSF" id="PIRSF000445">
    <property type="entry name" value="4pyrrol_synth_GluRdtase"/>
    <property type="match status" value="1"/>
</dbReference>
<comment type="catalytic activity">
    <reaction evidence="7 9 14">
        <text>(S)-4-amino-5-oxopentanoate + tRNA(Glu) + NADP(+) = L-glutamyl-tRNA(Glu) + NADPH + H(+)</text>
        <dbReference type="Rhea" id="RHEA:12344"/>
        <dbReference type="Rhea" id="RHEA-COMP:9663"/>
        <dbReference type="Rhea" id="RHEA-COMP:9680"/>
        <dbReference type="ChEBI" id="CHEBI:15378"/>
        <dbReference type="ChEBI" id="CHEBI:57501"/>
        <dbReference type="ChEBI" id="CHEBI:57783"/>
        <dbReference type="ChEBI" id="CHEBI:58349"/>
        <dbReference type="ChEBI" id="CHEBI:78442"/>
        <dbReference type="ChEBI" id="CHEBI:78520"/>
        <dbReference type="EC" id="1.2.1.70"/>
    </reaction>
</comment>
<feature type="active site" description="Nucleophile" evidence="9 10">
    <location>
        <position position="78"/>
    </location>
</feature>
<feature type="binding site" evidence="9 11">
    <location>
        <begin position="77"/>
        <end position="80"/>
    </location>
    <ligand>
        <name>substrate</name>
    </ligand>
</feature>
<proteinExistence type="inferred from homology"/>
<evidence type="ECO:0000256" key="10">
    <source>
        <dbReference type="PIRSR" id="PIRSR000445-1"/>
    </source>
</evidence>
<evidence type="ECO:0000259" key="18">
    <source>
        <dbReference type="Pfam" id="PF05201"/>
    </source>
</evidence>
<evidence type="ECO:0000256" key="1">
    <source>
        <dbReference type="ARBA" id="ARBA00005059"/>
    </source>
</evidence>
<dbReference type="Gene3D" id="3.30.460.30">
    <property type="entry name" value="Glutamyl-tRNA reductase, N-terminal domain"/>
    <property type="match status" value="1"/>
</dbReference>
<evidence type="ECO:0000256" key="3">
    <source>
        <dbReference type="ARBA" id="ARBA00012970"/>
    </source>
</evidence>
<dbReference type="FunFam" id="3.30.460.30:FF:000001">
    <property type="entry name" value="Glutamyl-tRNA reductase"/>
    <property type="match status" value="1"/>
</dbReference>
<keyword evidence="5 9" id="KW-0560">Oxidoreductase</keyword>
<evidence type="ECO:0000259" key="17">
    <source>
        <dbReference type="Pfam" id="PF01488"/>
    </source>
</evidence>
<comment type="pathway">
    <text evidence="1 9 14">Porphyrin-containing compound metabolism; protoporphyrin-IX biosynthesis; 5-aminolevulinate from L-glutamyl-tRNA(Glu): step 1/2.</text>
</comment>
<dbReference type="AlphaFoldDB" id="A0A6G8QA94"/>
<keyword evidence="20" id="KW-1185">Reference proteome</keyword>
<evidence type="ECO:0000313" key="20">
    <source>
        <dbReference type="Proteomes" id="UP000501452"/>
    </source>
</evidence>
<evidence type="ECO:0000313" key="19">
    <source>
        <dbReference type="EMBL" id="QIN83396.1"/>
    </source>
</evidence>
<comment type="miscellaneous">
    <text evidence="9">During catalysis, the active site Cys acts as a nucleophile attacking the alpha-carbonyl group of tRNA-bound glutamate with the formation of a thioester intermediate between enzyme and glutamate, and the concomitant release of tRNA(Glu). The thioester intermediate is finally reduced by direct hydride transfer from NADPH, to form the product GSA.</text>
</comment>
<protein>
    <recommendedName>
        <fullName evidence="8 9">Glutamyl-tRNA reductase</fullName>
        <shortName evidence="9">GluTR</shortName>
        <ecNumber evidence="3 9">1.2.1.70</ecNumber>
    </recommendedName>
</protein>
<evidence type="ECO:0000256" key="5">
    <source>
        <dbReference type="ARBA" id="ARBA00023002"/>
    </source>
</evidence>
<organism evidence="19 20">
    <name type="scientific">Rubrobacter tropicus</name>
    <dbReference type="NCBI Taxonomy" id="2653851"/>
    <lineage>
        <taxon>Bacteria</taxon>
        <taxon>Bacillati</taxon>
        <taxon>Actinomycetota</taxon>
        <taxon>Rubrobacteria</taxon>
        <taxon>Rubrobacterales</taxon>
        <taxon>Rubrobacteraceae</taxon>
        <taxon>Rubrobacter</taxon>
    </lineage>
</organism>
<dbReference type="FunFam" id="3.40.50.720:FF:000031">
    <property type="entry name" value="Glutamyl-tRNA reductase"/>
    <property type="match status" value="1"/>
</dbReference>
<evidence type="ECO:0000256" key="7">
    <source>
        <dbReference type="ARBA" id="ARBA00047464"/>
    </source>
</evidence>
<feature type="binding site" evidence="9 11">
    <location>
        <position position="136"/>
    </location>
    <ligand>
        <name>substrate</name>
    </ligand>
</feature>
<dbReference type="CDD" id="cd05213">
    <property type="entry name" value="NAD_bind_Glutamyl_tRNA_reduct"/>
    <property type="match status" value="1"/>
</dbReference>
<evidence type="ECO:0000259" key="16">
    <source>
        <dbReference type="Pfam" id="PF00745"/>
    </source>
</evidence>
<accession>A0A6G8QA94</accession>
<dbReference type="HAMAP" id="MF_00087">
    <property type="entry name" value="Glu_tRNA_reductase"/>
    <property type="match status" value="1"/>
</dbReference>
<dbReference type="KEGG" id="rub:GBA63_12680"/>
<feature type="region of interest" description="Disordered" evidence="15">
    <location>
        <begin position="1"/>
        <end position="24"/>
    </location>
</feature>
<comment type="similarity">
    <text evidence="2 9 14">Belongs to the glutamyl-tRNA reductase family.</text>
</comment>
<reference evidence="19 20" key="1">
    <citation type="submission" date="2019-10" db="EMBL/GenBank/DDBJ databases">
        <title>Rubrobacter sp nov SCSIO 52090 isolated from a deep-sea sediment in the South China Sea.</title>
        <authorList>
            <person name="Chen R.W."/>
        </authorList>
    </citation>
    <scope>NUCLEOTIDE SEQUENCE [LARGE SCALE GENOMIC DNA]</scope>
    <source>
        <strain evidence="19 20">SCSIO 52909</strain>
    </source>
</reference>
<feature type="binding site" evidence="9 12">
    <location>
        <begin position="216"/>
        <end position="221"/>
    </location>
    <ligand>
        <name>NADP(+)</name>
        <dbReference type="ChEBI" id="CHEBI:58349"/>
    </ligand>
</feature>
<dbReference type="EC" id="1.2.1.70" evidence="3 9"/>
<gene>
    <name evidence="9" type="primary">hemA</name>
    <name evidence="19" type="ORF">GBA63_12680</name>
</gene>
<dbReference type="InterPro" id="IPR015895">
    <property type="entry name" value="4pyrrol_synth_GluRdtase_N"/>
</dbReference>
<dbReference type="InterPro" id="IPR036453">
    <property type="entry name" value="GluRdtase_dimer_dom_sf"/>
</dbReference>
<keyword evidence="4 9" id="KW-0521">NADP</keyword>
<dbReference type="SUPFAM" id="SSF51735">
    <property type="entry name" value="NAD(P)-binding Rossmann-fold domains"/>
    <property type="match status" value="1"/>
</dbReference>
<dbReference type="Pfam" id="PF00745">
    <property type="entry name" value="GlutR_dimer"/>
    <property type="match status" value="1"/>
</dbReference>
<dbReference type="GO" id="GO:0050661">
    <property type="term" value="F:NADP binding"/>
    <property type="evidence" value="ECO:0007669"/>
    <property type="project" value="InterPro"/>
</dbReference>
<dbReference type="UniPathway" id="UPA00251">
    <property type="reaction ID" value="UER00316"/>
</dbReference>
<feature type="binding site" evidence="9 11">
    <location>
        <position position="147"/>
    </location>
    <ligand>
        <name>substrate</name>
    </ligand>
</feature>
<dbReference type="PANTHER" id="PTHR43013:SF1">
    <property type="entry name" value="GLUTAMYL-TRNA REDUCTASE"/>
    <property type="match status" value="1"/>
</dbReference>
<name>A0A6G8QA94_9ACTN</name>
<dbReference type="NCBIfam" id="TIGR01035">
    <property type="entry name" value="hemA"/>
    <property type="match status" value="1"/>
</dbReference>
<dbReference type="SUPFAM" id="SSF69075">
    <property type="entry name" value="Glutamyl tRNA-reductase dimerization domain"/>
    <property type="match status" value="1"/>
</dbReference>
<feature type="binding site" evidence="9 11">
    <location>
        <begin position="141"/>
        <end position="143"/>
    </location>
    <ligand>
        <name>substrate</name>
    </ligand>
</feature>
<comment type="subunit">
    <text evidence="9">Homodimer.</text>
</comment>
<dbReference type="PROSITE" id="PS00747">
    <property type="entry name" value="GLUTR"/>
    <property type="match status" value="1"/>
</dbReference>
<evidence type="ECO:0000256" key="8">
    <source>
        <dbReference type="ARBA" id="ARBA00068659"/>
    </source>
</evidence>
<dbReference type="Proteomes" id="UP000501452">
    <property type="component" value="Chromosome"/>
</dbReference>
<dbReference type="InterPro" id="IPR036343">
    <property type="entry name" value="GluRdtase_N_sf"/>
</dbReference>
<evidence type="ECO:0000256" key="15">
    <source>
        <dbReference type="SAM" id="MobiDB-lite"/>
    </source>
</evidence>
<comment type="function">
    <text evidence="9">Catalyzes the NADPH-dependent reduction of glutamyl-tRNA(Glu) to glutamate 1-semialdehyde (GSA).</text>
</comment>
<feature type="compositionally biased region" description="Basic and acidic residues" evidence="15">
    <location>
        <begin position="1"/>
        <end position="10"/>
    </location>
</feature>
<evidence type="ECO:0000256" key="2">
    <source>
        <dbReference type="ARBA" id="ARBA00005916"/>
    </source>
</evidence>
<comment type="domain">
    <text evidence="9">Possesses an unusual extended V-shaped dimeric structure with each monomer consisting of three distinct domains arranged along a curved 'spinal' alpha-helix. The N-terminal catalytic domain specifically recognizes the glutamate moiety of the substrate. The second domain is the NADPH-binding domain, and the third C-terminal domain is responsible for dimerization.</text>
</comment>
<dbReference type="InterPro" id="IPR006151">
    <property type="entry name" value="Shikm_DH/Glu-tRNA_Rdtase"/>
</dbReference>
<evidence type="ECO:0000256" key="14">
    <source>
        <dbReference type="RuleBase" id="RU000584"/>
    </source>
</evidence>
<feature type="domain" description="Tetrapyrrole biosynthesis glutamyl-tRNA reductase dimerisation" evidence="16">
    <location>
        <begin position="348"/>
        <end position="442"/>
    </location>
</feature>
<dbReference type="EMBL" id="CP045119">
    <property type="protein sequence ID" value="QIN83396.1"/>
    <property type="molecule type" value="Genomic_DNA"/>
</dbReference>
<dbReference type="InterPro" id="IPR000343">
    <property type="entry name" value="4pyrrol_synth_GluRdtase"/>
</dbReference>
<evidence type="ECO:0000256" key="11">
    <source>
        <dbReference type="PIRSR" id="PIRSR000445-2"/>
    </source>
</evidence>
<dbReference type="Pfam" id="PF01488">
    <property type="entry name" value="Shikimate_DH"/>
    <property type="match status" value="1"/>
</dbReference>
<keyword evidence="6 9" id="KW-0627">Porphyrin biosynthesis</keyword>
<dbReference type="InterPro" id="IPR036291">
    <property type="entry name" value="NAD(P)-bd_dom_sf"/>
</dbReference>
<evidence type="ECO:0000256" key="13">
    <source>
        <dbReference type="PIRSR" id="PIRSR000445-4"/>
    </source>
</evidence>
<evidence type="ECO:0000256" key="4">
    <source>
        <dbReference type="ARBA" id="ARBA00022857"/>
    </source>
</evidence>
<dbReference type="SUPFAM" id="SSF69742">
    <property type="entry name" value="Glutamyl tRNA-reductase catalytic, N-terminal domain"/>
    <property type="match status" value="1"/>
</dbReference>